<dbReference type="SUPFAM" id="SSF53098">
    <property type="entry name" value="Ribonuclease H-like"/>
    <property type="match status" value="1"/>
</dbReference>
<dbReference type="Gene3D" id="1.10.10.10">
    <property type="entry name" value="Winged helix-like DNA-binding domain superfamily/Winged helix DNA-binding domain"/>
    <property type="match status" value="1"/>
</dbReference>
<dbReference type="GO" id="GO:0003677">
    <property type="term" value="F:DNA binding"/>
    <property type="evidence" value="ECO:0007669"/>
    <property type="project" value="InterPro"/>
</dbReference>
<dbReference type="InterPro" id="IPR012337">
    <property type="entry name" value="RNaseH-like_sf"/>
</dbReference>
<dbReference type="InterPro" id="IPR036397">
    <property type="entry name" value="RNaseH_sf"/>
</dbReference>
<dbReference type="SUPFAM" id="SSF46689">
    <property type="entry name" value="Homeodomain-like"/>
    <property type="match status" value="2"/>
</dbReference>
<feature type="domain" description="HTH Mu-type" evidence="2">
    <location>
        <begin position="8"/>
        <end position="84"/>
    </location>
</feature>
<protein>
    <submittedName>
        <fullName evidence="3">Transposase InsO family protein</fullName>
    </submittedName>
</protein>
<dbReference type="InterPro" id="IPR009057">
    <property type="entry name" value="Homeodomain-like_sf"/>
</dbReference>
<dbReference type="Pfam" id="PF09299">
    <property type="entry name" value="Mu-transpos_C"/>
    <property type="match status" value="1"/>
</dbReference>
<evidence type="ECO:0000259" key="2">
    <source>
        <dbReference type="PROSITE" id="PS51702"/>
    </source>
</evidence>
<proteinExistence type="predicted"/>
<reference evidence="3 4" key="1">
    <citation type="submission" date="2020-08" db="EMBL/GenBank/DDBJ databases">
        <title>Genomic Encyclopedia of Type Strains, Phase IV (KMG-IV): sequencing the most valuable type-strain genomes for metagenomic binning, comparative biology and taxonomic classification.</title>
        <authorList>
            <person name="Goeker M."/>
        </authorList>
    </citation>
    <scope>NUCLEOTIDE SEQUENCE [LARGE SCALE GENOMIC DNA]</scope>
    <source>
        <strain evidence="3 4">DSM 14552</strain>
    </source>
</reference>
<dbReference type="InterPro" id="IPR009061">
    <property type="entry name" value="DNA-bd_dom_put_sf"/>
</dbReference>
<dbReference type="InterPro" id="IPR009004">
    <property type="entry name" value="Transposase_Mu_C"/>
</dbReference>
<evidence type="ECO:0000313" key="4">
    <source>
        <dbReference type="Proteomes" id="UP000562395"/>
    </source>
</evidence>
<dbReference type="GO" id="GO:0004803">
    <property type="term" value="F:transposase activity"/>
    <property type="evidence" value="ECO:0007669"/>
    <property type="project" value="InterPro"/>
</dbReference>
<feature type="domain" description="Integrase catalytic" evidence="1">
    <location>
        <begin position="248"/>
        <end position="464"/>
    </location>
</feature>
<sequence length="647" mass="72071">MQEDANREWFTAAELAEFRLPGLPHDKRAMNRHARDSRWLIKCDAAGLPLSRPRAGRGGGVEFHVTLLPGAARIELGRKLGVTTLLEAEDPTAEGWRWYDLQSDKAKSEAHRRVAIIAEIELLEQSGLTSTMAVNAASIEHQVSAATIWGWRDKVRGVARQNRLVALAPRRKGGGREADIDDQLWTIFLSDYLRLEQPTLTSCYDRTKDIAASRGLSLPSERSVRRKLEREVDPRVLKLRREGEESLRRSIPAQRRTVAHLHAMEIVNIDGHKFDVFVKTGEGQIIRPIMVTIQDIYSRKVLAWRIGGEESAVQTRLCFADLFQNWGVPKECVLDNGRAFASKWITGGAGSRFRFKIKPEEPTGLLTGLGIQIHWATPYRGQSKPIERAFRDMCDRIAKHPAFAGAYVGNNPMAKPENYGSRAVEWDAFVAQVNKGIADHNARLNRRTETAKGRSFDQAFADSYAVAPIGKASPEIMRLALLAGEQKRINKETGEITLFGNRYWSSECGRLHGQTVTVRFDPDNLLRDIHLYDQAGAYLCAAQLFGDVQFLDAAAAKATAKMVAEYRKRIRDGVAAEGLLTAAQVAALQIDAPEPEITEPQVYRPVRHRGQTAAALKVAAQAAPQIAEPARSENRAFAALKLVKRDD</sequence>
<accession>A0A7W5ZRY2</accession>
<dbReference type="InterPro" id="IPR001584">
    <property type="entry name" value="Integrase_cat-core"/>
</dbReference>
<dbReference type="SUPFAM" id="SSF50610">
    <property type="entry name" value="mu transposase, C-terminal domain"/>
    <property type="match status" value="1"/>
</dbReference>
<organism evidence="3 4">
    <name type="scientific">Novosphingobium hassiacum</name>
    <dbReference type="NCBI Taxonomy" id="173676"/>
    <lineage>
        <taxon>Bacteria</taxon>
        <taxon>Pseudomonadati</taxon>
        <taxon>Pseudomonadota</taxon>
        <taxon>Alphaproteobacteria</taxon>
        <taxon>Sphingomonadales</taxon>
        <taxon>Sphingomonadaceae</taxon>
        <taxon>Novosphingobium</taxon>
    </lineage>
</organism>
<dbReference type="InterPro" id="IPR003314">
    <property type="entry name" value="Mu-type_HTH"/>
</dbReference>
<dbReference type="Proteomes" id="UP000562395">
    <property type="component" value="Unassembled WGS sequence"/>
</dbReference>
<name>A0A7W5ZRY2_9SPHN</name>
<gene>
    <name evidence="3" type="ORF">GGQ88_000146</name>
</gene>
<dbReference type="PROSITE" id="PS51702">
    <property type="entry name" value="HTH_MU"/>
    <property type="match status" value="1"/>
</dbReference>
<dbReference type="Gene3D" id="1.10.10.60">
    <property type="entry name" value="Homeodomain-like"/>
    <property type="match status" value="2"/>
</dbReference>
<dbReference type="InterPro" id="IPR015126">
    <property type="entry name" value="Mu_I-gamma"/>
</dbReference>
<dbReference type="EMBL" id="JACICY010000001">
    <property type="protein sequence ID" value="MBB3858906.1"/>
    <property type="molecule type" value="Genomic_DNA"/>
</dbReference>
<evidence type="ECO:0000259" key="1">
    <source>
        <dbReference type="PROSITE" id="PS50994"/>
    </source>
</evidence>
<dbReference type="GO" id="GO:0006313">
    <property type="term" value="P:DNA transposition"/>
    <property type="evidence" value="ECO:0007669"/>
    <property type="project" value="InterPro"/>
</dbReference>
<dbReference type="GO" id="GO:0015074">
    <property type="term" value="P:DNA integration"/>
    <property type="evidence" value="ECO:0007669"/>
    <property type="project" value="InterPro"/>
</dbReference>
<dbReference type="Gene3D" id="3.30.420.10">
    <property type="entry name" value="Ribonuclease H-like superfamily/Ribonuclease H"/>
    <property type="match status" value="1"/>
</dbReference>
<comment type="caution">
    <text evidence="3">The sequence shown here is derived from an EMBL/GenBank/DDBJ whole genome shotgun (WGS) entry which is preliminary data.</text>
</comment>
<dbReference type="AlphaFoldDB" id="A0A7W5ZRY2"/>
<keyword evidence="4" id="KW-1185">Reference proteome</keyword>
<dbReference type="RefSeq" id="WP_183611113.1">
    <property type="nucleotide sequence ID" value="NZ_JACICY010000001.1"/>
</dbReference>
<dbReference type="InterPro" id="IPR004189">
    <property type="entry name" value="Phage_Mu_transposase"/>
</dbReference>
<dbReference type="InterPro" id="IPR015378">
    <property type="entry name" value="Transposase-like_Mu_C"/>
</dbReference>
<dbReference type="InterPro" id="IPR036388">
    <property type="entry name" value="WH-like_DNA-bd_sf"/>
</dbReference>
<dbReference type="Pfam" id="PF02914">
    <property type="entry name" value="DDE_2"/>
    <property type="match status" value="1"/>
</dbReference>
<dbReference type="SUPFAM" id="SSF46955">
    <property type="entry name" value="Putative DNA-binding domain"/>
    <property type="match status" value="1"/>
</dbReference>
<dbReference type="Gene3D" id="2.30.30.130">
    <property type="entry name" value="Transposase, Mu, C-terminal"/>
    <property type="match status" value="1"/>
</dbReference>
<dbReference type="PROSITE" id="PS50994">
    <property type="entry name" value="INTEGRASE"/>
    <property type="match status" value="1"/>
</dbReference>
<evidence type="ECO:0000313" key="3">
    <source>
        <dbReference type="EMBL" id="MBB3858906.1"/>
    </source>
</evidence>
<dbReference type="Pfam" id="PF09039">
    <property type="entry name" value="HTH_Tnp_Mu_2"/>
    <property type="match status" value="1"/>
</dbReference>